<feature type="compositionally biased region" description="Polar residues" evidence="9">
    <location>
        <begin position="1"/>
        <end position="32"/>
    </location>
</feature>
<evidence type="ECO:0000256" key="6">
    <source>
        <dbReference type="ARBA" id="ARBA00066568"/>
    </source>
</evidence>
<comment type="cofactor">
    <cofactor evidence="1">
        <name>Zn(2+)</name>
        <dbReference type="ChEBI" id="CHEBI:29105"/>
    </cofactor>
</comment>
<evidence type="ECO:0000256" key="3">
    <source>
        <dbReference type="ARBA" id="ARBA00022801"/>
    </source>
</evidence>
<dbReference type="InterPro" id="IPR052195">
    <property type="entry name" value="Bact_Alkyl/Aryl-Sulfatase"/>
</dbReference>
<accession>A0A1X0CXV5</accession>
<dbReference type="GO" id="GO:0018741">
    <property type="term" value="F:linear primary-alkylsulfatase activity"/>
    <property type="evidence" value="ECO:0007669"/>
    <property type="project" value="UniProtKB-EC"/>
</dbReference>
<evidence type="ECO:0000256" key="1">
    <source>
        <dbReference type="ARBA" id="ARBA00001947"/>
    </source>
</evidence>
<dbReference type="PANTHER" id="PTHR43223:SF1">
    <property type="entry name" value="ALKYL_ARYL-SULFATASE BDS1"/>
    <property type="match status" value="1"/>
</dbReference>
<dbReference type="Pfam" id="PF14863">
    <property type="entry name" value="Alkyl_sulf_dimr"/>
    <property type="match status" value="1"/>
</dbReference>
<evidence type="ECO:0000256" key="9">
    <source>
        <dbReference type="SAM" id="MobiDB-lite"/>
    </source>
</evidence>
<dbReference type="Gene3D" id="3.60.15.30">
    <property type="entry name" value="Metallo-beta-lactamase domain"/>
    <property type="match status" value="1"/>
</dbReference>
<dbReference type="Gene3D" id="3.30.1050.10">
    <property type="entry name" value="SCP2 sterol-binding domain"/>
    <property type="match status" value="1"/>
</dbReference>
<gene>
    <name evidence="11" type="ORF">BST23_15845</name>
</gene>
<reference evidence="11 12" key="1">
    <citation type="submission" date="2017-02" db="EMBL/GenBank/DDBJ databases">
        <title>The new phylogeny of genus Mycobacterium.</title>
        <authorList>
            <person name="Tortoli E."/>
            <person name="Trovato A."/>
            <person name="Cirillo D.M."/>
        </authorList>
    </citation>
    <scope>NUCLEOTIDE SEQUENCE [LARGE SCALE GENOMIC DNA]</scope>
    <source>
        <strain evidence="11 12">FI-09383</strain>
    </source>
</reference>
<organism evidence="11 12">
    <name type="scientific">Mycolicibacterium elephantis</name>
    <dbReference type="NCBI Taxonomy" id="81858"/>
    <lineage>
        <taxon>Bacteria</taxon>
        <taxon>Bacillati</taxon>
        <taxon>Actinomycetota</taxon>
        <taxon>Actinomycetes</taxon>
        <taxon>Mycobacteriales</taxon>
        <taxon>Mycobacteriaceae</taxon>
        <taxon>Mycolicibacterium</taxon>
    </lineage>
</organism>
<protein>
    <recommendedName>
        <fullName evidence="7">Linear primary-alkylsulfatase</fullName>
        <ecNumber evidence="6">3.1.6.21</ecNumber>
    </recommendedName>
    <alternativeName>
        <fullName evidence="8">Type III linear primary-alkylsulfatase</fullName>
    </alternativeName>
</protein>
<dbReference type="InterPro" id="IPR044097">
    <property type="entry name" value="Bds1/SdsA1_MBL-fold"/>
</dbReference>
<dbReference type="FunFam" id="3.60.15.30:FF:000001">
    <property type="entry name" value="Alkyl/aryl-sulfatase BDS1"/>
    <property type="match status" value="1"/>
</dbReference>
<dbReference type="Pfam" id="PF14864">
    <property type="entry name" value="Alkyl_sulf_C"/>
    <property type="match status" value="1"/>
</dbReference>
<name>A0A1X0CXV5_9MYCO</name>
<keyword evidence="2" id="KW-0479">Metal-binding</keyword>
<evidence type="ECO:0000256" key="2">
    <source>
        <dbReference type="ARBA" id="ARBA00022723"/>
    </source>
</evidence>
<dbReference type="InterPro" id="IPR001279">
    <property type="entry name" value="Metallo-B-lactamas"/>
</dbReference>
<dbReference type="EC" id="3.1.6.21" evidence="6"/>
<dbReference type="AlphaFoldDB" id="A0A1X0CXV5"/>
<dbReference type="Pfam" id="PF00753">
    <property type="entry name" value="Lactamase_B"/>
    <property type="match status" value="1"/>
</dbReference>
<dbReference type="GO" id="GO:0018909">
    <property type="term" value="P:dodecyl sulfate metabolic process"/>
    <property type="evidence" value="ECO:0007669"/>
    <property type="project" value="InterPro"/>
</dbReference>
<dbReference type="GO" id="GO:0046872">
    <property type="term" value="F:metal ion binding"/>
    <property type="evidence" value="ECO:0007669"/>
    <property type="project" value="UniProtKB-KW"/>
</dbReference>
<dbReference type="CDD" id="cd07710">
    <property type="entry name" value="arylsulfatase_Sdsa1-like_MBL-fold"/>
    <property type="match status" value="1"/>
</dbReference>
<evidence type="ECO:0000256" key="5">
    <source>
        <dbReference type="ARBA" id="ARBA00033751"/>
    </source>
</evidence>
<proteinExistence type="inferred from homology"/>
<dbReference type="Proteomes" id="UP000192772">
    <property type="component" value="Unassembled WGS sequence"/>
</dbReference>
<dbReference type="GO" id="GO:0046983">
    <property type="term" value="F:protein dimerization activity"/>
    <property type="evidence" value="ECO:0007669"/>
    <property type="project" value="InterPro"/>
</dbReference>
<dbReference type="SMART" id="SM00849">
    <property type="entry name" value="Lactamase_B"/>
    <property type="match status" value="1"/>
</dbReference>
<sequence length="659" mass="72963">MAASTLLSACGDSSESSGGANGELSTDTNTKGATDATKAANKAVQDALPFNDRTDFDDTGRGLIAKPDTLTIKNADGDVVWDLEAYKQYIAADKPAPDTVNPSLWRNAQLNMQYGLYEVIPRIYQVRGYDLSNITFIQGDTGWIVFDPLISPETAKAAYDFVSANLGPKPIVAVVHSHSHVDHYGGVRGIVSQQDVDSRRVRIFAPDGFVEHAVSENVIAGNAMGRRAVFMYGALLPRNAQGSVSGGLGMTTSTGLPTLIIPTDVVTTTGQKFTVDGVEMEFQMTPGTEAPSEMNTFFPQFKAMWMAENTTNTMHNILTLRGAQVRDPLIWAKFLDDTIRTYGPNTEVKFQSHHWPMWGNPRIIDYWKKQRDLYKYTHDQSVRLMNQGFIGSEIAEMIELPPELDQFWPNRGYYGSLRHNSRAVYQRYMGWYDGNPSDLNDLPPQDAAKKYVEYMGGEDAVLDKARGDFDQGNYRWTATVLKQVVFANPDSQNGKNLLADSYEQLGYQAESGPWRSIYLQGAYELRNGVPTAGGTETASPDTIRAMPPDMLFDYLAVRLNGPKAAGKNITMNIDFTDLRQQYGLTVENGVLNYGPGPIPNANVGLRLTKPTLDQIQLGNTTIDEAVSSNNLTIEGQRESFNEFMGLLDTFPFWFNIVTP</sequence>
<dbReference type="PANTHER" id="PTHR43223">
    <property type="entry name" value="ALKYL/ARYL-SULFATASE"/>
    <property type="match status" value="1"/>
</dbReference>
<evidence type="ECO:0000313" key="11">
    <source>
        <dbReference type="EMBL" id="ORA65011.1"/>
    </source>
</evidence>
<feature type="domain" description="Metallo-beta-lactamase" evidence="10">
    <location>
        <begin position="131"/>
        <end position="353"/>
    </location>
</feature>
<dbReference type="SUPFAM" id="SSF55718">
    <property type="entry name" value="SCP-like"/>
    <property type="match status" value="1"/>
</dbReference>
<dbReference type="InterPro" id="IPR038536">
    <property type="entry name" value="Alkyl/aryl-sulf_dimr_sf"/>
</dbReference>
<comment type="similarity">
    <text evidence="5">Belongs to the metallo-beta-lactamase superfamily. Type III sulfatase family.</text>
</comment>
<comment type="caution">
    <text evidence="11">The sequence shown here is derived from an EMBL/GenBank/DDBJ whole genome shotgun (WGS) entry which is preliminary data.</text>
</comment>
<evidence type="ECO:0000256" key="7">
    <source>
        <dbReference type="ARBA" id="ARBA00068034"/>
    </source>
</evidence>
<evidence type="ECO:0000259" key="10">
    <source>
        <dbReference type="SMART" id="SM00849"/>
    </source>
</evidence>
<evidence type="ECO:0000313" key="12">
    <source>
        <dbReference type="Proteomes" id="UP000192772"/>
    </source>
</evidence>
<feature type="region of interest" description="Disordered" evidence="9">
    <location>
        <begin position="1"/>
        <end position="37"/>
    </location>
</feature>
<dbReference type="InterPro" id="IPR029229">
    <property type="entry name" value="Alkyl_sulf_C"/>
</dbReference>
<dbReference type="FunFam" id="1.25.40.880:FF:000001">
    <property type="entry name" value="SDS hydrolase SdsA1"/>
    <property type="match status" value="1"/>
</dbReference>
<keyword evidence="3" id="KW-0378">Hydrolase</keyword>
<dbReference type="Gene3D" id="1.25.40.880">
    <property type="entry name" value="Alkyl sulfatase, dimerisation domain"/>
    <property type="match status" value="1"/>
</dbReference>
<keyword evidence="4" id="KW-0862">Zinc</keyword>
<dbReference type="InterPro" id="IPR036527">
    <property type="entry name" value="SCP2_sterol-bd_dom_sf"/>
</dbReference>
<evidence type="ECO:0000256" key="8">
    <source>
        <dbReference type="ARBA" id="ARBA00075789"/>
    </source>
</evidence>
<dbReference type="EMBL" id="MVHP01000017">
    <property type="protein sequence ID" value="ORA65011.1"/>
    <property type="molecule type" value="Genomic_DNA"/>
</dbReference>
<dbReference type="STRING" id="81858.BST23_15845"/>
<evidence type="ECO:0000256" key="4">
    <source>
        <dbReference type="ARBA" id="ARBA00022833"/>
    </source>
</evidence>
<dbReference type="InterPro" id="IPR036866">
    <property type="entry name" value="RibonucZ/Hydroxyglut_hydro"/>
</dbReference>
<dbReference type="InterPro" id="IPR029228">
    <property type="entry name" value="Alkyl_sulf_dimr"/>
</dbReference>
<dbReference type="SUPFAM" id="SSF56281">
    <property type="entry name" value="Metallo-hydrolase/oxidoreductase"/>
    <property type="match status" value="1"/>
</dbReference>